<reference evidence="1 2" key="1">
    <citation type="submission" date="2017-11" db="EMBL/GenBank/DDBJ databases">
        <title>Complete genome of a free-living desiccation-tolerant cyanobacterium and its photosynthetic adaptation to extreme terrestrial habitat.</title>
        <authorList>
            <person name="Shang J."/>
        </authorList>
    </citation>
    <scope>NUCLEOTIDE SEQUENCE [LARGE SCALE GENOMIC DNA]</scope>
    <source>
        <strain evidence="1 2">CCNUN1</strain>
    </source>
</reference>
<evidence type="ECO:0000313" key="1">
    <source>
        <dbReference type="EMBL" id="AUB35821.1"/>
    </source>
</evidence>
<name>A0A2K8SK63_9NOSO</name>
<sequence>MSLTFSVTENDNFLCPWQCVSDREGLQWNCTSVKQSLQNAYANPVSVSS</sequence>
<dbReference type="EMBL" id="CP024785">
    <property type="protein sequence ID" value="AUB35821.1"/>
    <property type="molecule type" value="Genomic_DNA"/>
</dbReference>
<dbReference type="Proteomes" id="UP000232003">
    <property type="component" value="Chromosome"/>
</dbReference>
<protein>
    <submittedName>
        <fullName evidence="1">Uncharacterized protein</fullName>
    </submittedName>
</protein>
<keyword evidence="2" id="KW-1185">Reference proteome</keyword>
<evidence type="ECO:0000313" key="2">
    <source>
        <dbReference type="Proteomes" id="UP000232003"/>
    </source>
</evidence>
<gene>
    <name evidence="1" type="ORF">COO91_01712</name>
</gene>
<accession>A0A2K8SK63</accession>
<organism evidence="1 2">
    <name type="scientific">Nostoc flagelliforme CCNUN1</name>
    <dbReference type="NCBI Taxonomy" id="2038116"/>
    <lineage>
        <taxon>Bacteria</taxon>
        <taxon>Bacillati</taxon>
        <taxon>Cyanobacteriota</taxon>
        <taxon>Cyanophyceae</taxon>
        <taxon>Nostocales</taxon>
        <taxon>Nostocaceae</taxon>
        <taxon>Nostoc</taxon>
    </lineage>
</organism>
<dbReference type="AlphaFoldDB" id="A0A2K8SK63"/>
<dbReference type="KEGG" id="nfl:COO91_01712"/>
<proteinExistence type="predicted"/>